<dbReference type="GO" id="GO:0005524">
    <property type="term" value="F:ATP binding"/>
    <property type="evidence" value="ECO:0007669"/>
    <property type="project" value="UniProtKB-KW"/>
</dbReference>
<dbReference type="Proteomes" id="UP001219934">
    <property type="component" value="Unassembled WGS sequence"/>
</dbReference>
<reference evidence="10" key="1">
    <citation type="submission" date="2022-11" db="EMBL/GenBank/DDBJ databases">
        <title>Chromosome-level genome of Pogonophryne albipinna.</title>
        <authorList>
            <person name="Jo E."/>
        </authorList>
    </citation>
    <scope>NUCLEOTIDE SEQUENCE</scope>
    <source>
        <strain evidence="10">SGF0006</strain>
        <tissue evidence="10">Muscle</tissue>
    </source>
</reference>
<organism evidence="10 11">
    <name type="scientific">Pogonophryne albipinna</name>
    <dbReference type="NCBI Taxonomy" id="1090488"/>
    <lineage>
        <taxon>Eukaryota</taxon>
        <taxon>Metazoa</taxon>
        <taxon>Chordata</taxon>
        <taxon>Craniata</taxon>
        <taxon>Vertebrata</taxon>
        <taxon>Euteleostomi</taxon>
        <taxon>Actinopterygii</taxon>
        <taxon>Neopterygii</taxon>
        <taxon>Teleostei</taxon>
        <taxon>Neoteleostei</taxon>
        <taxon>Acanthomorphata</taxon>
        <taxon>Eupercaria</taxon>
        <taxon>Perciformes</taxon>
        <taxon>Notothenioidei</taxon>
        <taxon>Pogonophryne</taxon>
    </lineage>
</organism>
<dbReference type="InterPro" id="IPR007111">
    <property type="entry name" value="NACHT_NTPase"/>
</dbReference>
<dbReference type="GO" id="GO:0005737">
    <property type="term" value="C:cytoplasm"/>
    <property type="evidence" value="ECO:0007669"/>
    <property type="project" value="UniProtKB-SubCell"/>
</dbReference>
<evidence type="ECO:0000259" key="9">
    <source>
        <dbReference type="PROSITE" id="PS50837"/>
    </source>
</evidence>
<evidence type="ECO:0000313" key="10">
    <source>
        <dbReference type="EMBL" id="KAJ4943850.1"/>
    </source>
</evidence>
<evidence type="ECO:0000256" key="4">
    <source>
        <dbReference type="ARBA" id="ARBA00022737"/>
    </source>
</evidence>
<gene>
    <name evidence="10" type="ORF">JOQ06_006344</name>
</gene>
<dbReference type="PROSITE" id="PS50824">
    <property type="entry name" value="DAPIN"/>
    <property type="match status" value="1"/>
</dbReference>
<dbReference type="Pfam" id="PF17779">
    <property type="entry name" value="WHD_NOD2"/>
    <property type="match status" value="1"/>
</dbReference>
<sequence>MSMLLCLCEGGGSAMDQCEDREEEAAPSKSSGEHDSQTKAQSPEQTPHSGEQMETPRKVLLRIVQSLGEKDFKEFKWCLQEEVLGFPGIPKSQLEKADRMDTVDLMFLYYCVNTIEVTREVLREINQNYLEEKLSKIPSDPKEILTKCQGELKSNLKERIEVFKCMEKSELLHEIYTEIYITRGDTTEVIKEHEIRWIEQASSKPDRLETPITQEDLFKAPPERGKPIRAVMTKGVAGIGKTVLTQKFTLDWAEGKANQDIQFTFPFTFRELNLVRENKYSLVELVHHFFSETRDAGICRFDQLPVVFIFDGLDECRLPLDFHNTEILTDVTESTSVDVLLTNLIRGKLLPSARLWITTRPAAANQIPPECVDMVTEVRGFTDPQKEEYFRKRFRDQEQAGTIISHIKTSRSLHIMCHIPVFCWISASVLEDMLKTRGRGELPKTLTEMYIHFLVVQSKVNVKYQEKSATHSHWSPESRKMMESLGKLAFEQLQKGNLIFYESDLTECGIDIRAASLYSGVFTQVFREERGTYTNKVFCFIHLSVQEFLAALHVHLTFITFGVNLLAEEPTTSCLPKVFRPKLTHLHQSAVDQALQSPNGHLDLFLRFLLGLSLETNRTLLQDLLTQTGSGSQTNQKTVKYIKRKIRKNPSPEKSINLFHCLNELNDRSLVEEMQRYLNWDPWSGFYTDKLSPAQWSALVFILLSSKENLDVFYLKEYSAPEEALLRLLPVVKASRKALSELTLKSYYMETAVQSKHQNHWFLALGRMMMLERPLTVQELHAALQGMLGRPLPGPELSDARALGSLLGLLDHGGEQRLKPGLRKCKCGSVSFSLETKMMEVALRQDLYKMELNIKWWKKKSLSWEPPQILCSGPLTLLSSLPWTQWQLSVGLKDMEDTGLLKHLLTLPLLIDRKQTEAALHVKDSHLQASCVPDPISCEGRSAERAGQTEHGTLEDMKERPSSVRLNTDVLSFRDIKAVFVEIKKRRPTLTPQQATELTVQLYGVTITEISTLPSYIDQNFLIVDTEGTKYVLKIMNSEGSKNATKLEVQTFALSFLRQHGVPAQTALPTTTGKLLSMEEIDCGHGAQTYCVRLMTYLPGKTLAESPGTMQDLYHVGRFIAFMDKTLQKLESPNLDVLQNNCDEEWSLSNVHLVERYLSVMDGEPLQEVIKAVIQQFKSCVLPKIGSFQKGIIHGDTNDKNIIVTPVGNGRHEVSGVLDFSSLMNDCYVFELAGTIAYMMLENPSPLDVGGAILTGWESIMVLNEDERECLYLLVLGPLCQSLVYGRYNLKKYPDNENYLLVTAKNGTRILTQMWEMGKKEVERKWFTDASTFSVNE</sequence>
<keyword evidence="11" id="KW-1185">Reference proteome</keyword>
<dbReference type="FunFam" id="3.90.1200.10:FF:000007">
    <property type="entry name" value="hydroxylysine kinase isoform X1"/>
    <property type="match status" value="1"/>
</dbReference>
<dbReference type="InterPro" id="IPR029495">
    <property type="entry name" value="NACHT-assoc"/>
</dbReference>
<accession>A0AAD6BJ12</accession>
<feature type="compositionally biased region" description="Polar residues" evidence="7">
    <location>
        <begin position="38"/>
        <end position="49"/>
    </location>
</feature>
<feature type="domain" description="Pyrin" evidence="8">
    <location>
        <begin position="53"/>
        <end position="140"/>
    </location>
</feature>
<dbReference type="Gene3D" id="3.90.1200.10">
    <property type="match status" value="1"/>
</dbReference>
<evidence type="ECO:0000256" key="1">
    <source>
        <dbReference type="ARBA" id="ARBA00004496"/>
    </source>
</evidence>
<dbReference type="InterPro" id="IPR051261">
    <property type="entry name" value="NLR"/>
</dbReference>
<dbReference type="Pfam" id="PF01636">
    <property type="entry name" value="APH"/>
    <property type="match status" value="1"/>
</dbReference>
<dbReference type="InterPro" id="IPR011029">
    <property type="entry name" value="DEATH-like_dom_sf"/>
</dbReference>
<keyword evidence="5" id="KW-0547">Nucleotide-binding</keyword>
<dbReference type="InterPro" id="IPR041075">
    <property type="entry name" value="NOD1/2_WH"/>
</dbReference>
<dbReference type="Pfam" id="PF17776">
    <property type="entry name" value="NLRC4_HD2"/>
    <property type="match status" value="1"/>
</dbReference>
<comment type="subcellular location">
    <subcellularLocation>
        <location evidence="1">Cytoplasm</location>
    </subcellularLocation>
</comment>
<dbReference type="SUPFAM" id="SSF56112">
    <property type="entry name" value="Protein kinase-like (PK-like)"/>
    <property type="match status" value="1"/>
</dbReference>
<name>A0AAD6BJ12_9TELE</name>
<dbReference type="SUPFAM" id="SSF47986">
    <property type="entry name" value="DEATH domain"/>
    <property type="match status" value="1"/>
</dbReference>
<dbReference type="PANTHER" id="PTHR24106">
    <property type="entry name" value="NACHT, LRR AND CARD DOMAINS-CONTAINING"/>
    <property type="match status" value="1"/>
</dbReference>
<feature type="region of interest" description="Disordered" evidence="7">
    <location>
        <begin position="11"/>
        <end position="55"/>
    </location>
</feature>
<evidence type="ECO:0000256" key="2">
    <source>
        <dbReference type="ARBA" id="ARBA00022490"/>
    </source>
</evidence>
<keyword evidence="4" id="KW-0677">Repeat</keyword>
<evidence type="ECO:0000256" key="3">
    <source>
        <dbReference type="ARBA" id="ARBA00022614"/>
    </source>
</evidence>
<evidence type="ECO:0000256" key="5">
    <source>
        <dbReference type="ARBA" id="ARBA00022741"/>
    </source>
</evidence>
<dbReference type="InterPro" id="IPR011009">
    <property type="entry name" value="Kinase-like_dom_sf"/>
</dbReference>
<dbReference type="InterPro" id="IPR041267">
    <property type="entry name" value="NLRP_HD2"/>
</dbReference>
<protein>
    <submittedName>
        <fullName evidence="10">Uncharacterized protein</fullName>
    </submittedName>
</protein>
<dbReference type="Gene3D" id="3.40.50.300">
    <property type="entry name" value="P-loop containing nucleotide triphosphate hydrolases"/>
    <property type="match status" value="1"/>
</dbReference>
<dbReference type="SMART" id="SM01289">
    <property type="entry name" value="PYRIN"/>
    <property type="match status" value="1"/>
</dbReference>
<dbReference type="InterPro" id="IPR004020">
    <property type="entry name" value="DAPIN"/>
</dbReference>
<proteinExistence type="predicted"/>
<evidence type="ECO:0000259" key="8">
    <source>
        <dbReference type="PROSITE" id="PS50824"/>
    </source>
</evidence>
<dbReference type="CDD" id="cd08321">
    <property type="entry name" value="Pyrin_ASC-like"/>
    <property type="match status" value="1"/>
</dbReference>
<dbReference type="PROSITE" id="PS50837">
    <property type="entry name" value="NACHT"/>
    <property type="match status" value="1"/>
</dbReference>
<evidence type="ECO:0000256" key="6">
    <source>
        <dbReference type="ARBA" id="ARBA00022840"/>
    </source>
</evidence>
<comment type="caution">
    <text evidence="10">The sequence shown here is derived from an EMBL/GenBank/DDBJ whole genome shotgun (WGS) entry which is preliminary data.</text>
</comment>
<keyword evidence="3" id="KW-0433">Leucine-rich repeat</keyword>
<dbReference type="Gene3D" id="1.10.533.10">
    <property type="entry name" value="Death Domain, Fas"/>
    <property type="match status" value="1"/>
</dbReference>
<dbReference type="Pfam" id="PF14484">
    <property type="entry name" value="FISNA"/>
    <property type="match status" value="1"/>
</dbReference>
<dbReference type="EMBL" id="JAPTMU010000005">
    <property type="protein sequence ID" value="KAJ4943850.1"/>
    <property type="molecule type" value="Genomic_DNA"/>
</dbReference>
<evidence type="ECO:0000313" key="11">
    <source>
        <dbReference type="Proteomes" id="UP001219934"/>
    </source>
</evidence>
<dbReference type="SMART" id="SM01288">
    <property type="entry name" value="FISNA"/>
    <property type="match status" value="1"/>
</dbReference>
<feature type="domain" description="NACHT" evidence="9">
    <location>
        <begin position="229"/>
        <end position="363"/>
    </location>
</feature>
<keyword evidence="6" id="KW-0067">ATP-binding</keyword>
<dbReference type="Pfam" id="PF05729">
    <property type="entry name" value="NACHT"/>
    <property type="match status" value="1"/>
</dbReference>
<dbReference type="Pfam" id="PF02758">
    <property type="entry name" value="PYRIN"/>
    <property type="match status" value="1"/>
</dbReference>
<keyword evidence="2" id="KW-0963">Cytoplasm</keyword>
<dbReference type="Gene3D" id="3.30.200.20">
    <property type="entry name" value="Phosphorylase Kinase, domain 1"/>
    <property type="match status" value="1"/>
</dbReference>
<dbReference type="InterPro" id="IPR002575">
    <property type="entry name" value="Aminoglycoside_PTrfase"/>
</dbReference>
<dbReference type="FunFam" id="3.40.50.300:FF:001524">
    <property type="entry name" value="Si:dkey-126g1.7"/>
    <property type="match status" value="1"/>
</dbReference>
<evidence type="ECO:0000256" key="7">
    <source>
        <dbReference type="SAM" id="MobiDB-lite"/>
    </source>
</evidence>
<dbReference type="InterPro" id="IPR027417">
    <property type="entry name" value="P-loop_NTPase"/>
</dbReference>